<dbReference type="PROSITE" id="PS50110">
    <property type="entry name" value="RESPONSE_REGULATORY"/>
    <property type="match status" value="1"/>
</dbReference>
<protein>
    <submittedName>
        <fullName evidence="3">Response regulator</fullName>
    </submittedName>
</protein>
<evidence type="ECO:0000313" key="4">
    <source>
        <dbReference type="Proteomes" id="UP001149009"/>
    </source>
</evidence>
<keyword evidence="4" id="KW-1185">Reference proteome</keyword>
<accession>A0A9X2X637</accession>
<dbReference type="InterPro" id="IPR001789">
    <property type="entry name" value="Sig_transdc_resp-reg_receiver"/>
</dbReference>
<proteinExistence type="predicted"/>
<gene>
    <name evidence="3" type="ORF">NYR54_06390</name>
</gene>
<feature type="domain" description="Response regulatory" evidence="2">
    <location>
        <begin position="3"/>
        <end position="120"/>
    </location>
</feature>
<dbReference type="AlphaFoldDB" id="A0A9X2X637"/>
<dbReference type="EMBL" id="JAODNV010000007">
    <property type="protein sequence ID" value="MCT8989922.1"/>
    <property type="molecule type" value="Genomic_DNA"/>
</dbReference>
<evidence type="ECO:0000313" key="3">
    <source>
        <dbReference type="EMBL" id="MCT8989922.1"/>
    </source>
</evidence>
<evidence type="ECO:0000256" key="1">
    <source>
        <dbReference type="PROSITE-ProRule" id="PRU00169"/>
    </source>
</evidence>
<evidence type="ECO:0000259" key="2">
    <source>
        <dbReference type="PROSITE" id="PS50110"/>
    </source>
</evidence>
<name>A0A9X2X637_9HYPH</name>
<dbReference type="GO" id="GO:0000160">
    <property type="term" value="P:phosphorelay signal transduction system"/>
    <property type="evidence" value="ECO:0007669"/>
    <property type="project" value="InterPro"/>
</dbReference>
<dbReference type="InterPro" id="IPR011006">
    <property type="entry name" value="CheY-like_superfamily"/>
</dbReference>
<dbReference type="RefSeq" id="WP_261514781.1">
    <property type="nucleotide sequence ID" value="NZ_JAODNV010000007.1"/>
</dbReference>
<dbReference type="Gene3D" id="3.40.50.2300">
    <property type="match status" value="1"/>
</dbReference>
<comment type="caution">
    <text evidence="3">The sequence shown here is derived from an EMBL/GenBank/DDBJ whole genome shotgun (WGS) entry which is preliminary data.</text>
</comment>
<keyword evidence="1" id="KW-0597">Phosphoprotein</keyword>
<sequence length="122" mass="13589">MNQVLVVADSPILRIVVARTLERIYLKPIPVRPDVAVTTLASRRPSTVIFDAATDDEFLDPLLAELSRLRRGSQEVLPRVLMIEEPDQEDLKPGFAGLVDARIAKPITPDTLQPVIERLIGR</sequence>
<dbReference type="Proteomes" id="UP001149009">
    <property type="component" value="Unassembled WGS sequence"/>
</dbReference>
<feature type="modified residue" description="4-aspartylphosphate" evidence="1">
    <location>
        <position position="56"/>
    </location>
</feature>
<dbReference type="SUPFAM" id="SSF52172">
    <property type="entry name" value="CheY-like"/>
    <property type="match status" value="1"/>
</dbReference>
<organism evidence="3 4">
    <name type="scientific">Chelativorans petroleitrophicus</name>
    <dbReference type="NCBI Taxonomy" id="2975484"/>
    <lineage>
        <taxon>Bacteria</taxon>
        <taxon>Pseudomonadati</taxon>
        <taxon>Pseudomonadota</taxon>
        <taxon>Alphaproteobacteria</taxon>
        <taxon>Hyphomicrobiales</taxon>
        <taxon>Phyllobacteriaceae</taxon>
        <taxon>Chelativorans</taxon>
    </lineage>
</organism>
<reference evidence="3" key="1">
    <citation type="submission" date="2022-08" db="EMBL/GenBank/DDBJ databases">
        <title>Chelativorans sichuanense sp. nov., a paraffin oil-degrading bacterium isolated from a mixture of oil-based drill cuttings and paddy soil.</title>
        <authorList>
            <person name="Yu J."/>
            <person name="Liu H."/>
            <person name="Chen Q."/>
        </authorList>
    </citation>
    <scope>NUCLEOTIDE SEQUENCE</scope>
    <source>
        <strain evidence="3">SCAU 2101</strain>
    </source>
</reference>